<dbReference type="InterPro" id="IPR003599">
    <property type="entry name" value="Ig_sub"/>
</dbReference>
<evidence type="ECO:0000256" key="3">
    <source>
        <dbReference type="ARBA" id="ARBA00022692"/>
    </source>
</evidence>
<feature type="region of interest" description="Disordered" evidence="14">
    <location>
        <begin position="139"/>
        <end position="158"/>
    </location>
</feature>
<evidence type="ECO:0000313" key="18">
    <source>
        <dbReference type="EMBL" id="KAF6429075.1"/>
    </source>
</evidence>
<keyword evidence="9" id="KW-0564">Palmitate</keyword>
<evidence type="ECO:0000256" key="6">
    <source>
        <dbReference type="ARBA" id="ARBA00022989"/>
    </source>
</evidence>
<evidence type="ECO:0000256" key="13">
    <source>
        <dbReference type="ARBA" id="ARBA00023319"/>
    </source>
</evidence>
<dbReference type="InterPro" id="IPR013783">
    <property type="entry name" value="Ig-like_fold"/>
</dbReference>
<comment type="subcellular location">
    <subcellularLocation>
        <location evidence="1">Cell membrane</location>
        <topology evidence="1">Single-pass type I membrane protein</topology>
    </subcellularLocation>
</comment>
<dbReference type="Proteomes" id="UP000550707">
    <property type="component" value="Unassembled WGS sequence"/>
</dbReference>
<feature type="signal peptide" evidence="16">
    <location>
        <begin position="1"/>
        <end position="23"/>
    </location>
</feature>
<organism evidence="18 19">
    <name type="scientific">Molossus molossus</name>
    <name type="common">Pallas' mastiff bat</name>
    <name type="synonym">Vespertilio molossus</name>
    <dbReference type="NCBI Taxonomy" id="27622"/>
    <lineage>
        <taxon>Eukaryota</taxon>
        <taxon>Metazoa</taxon>
        <taxon>Chordata</taxon>
        <taxon>Craniata</taxon>
        <taxon>Vertebrata</taxon>
        <taxon>Euteleostomi</taxon>
        <taxon>Mammalia</taxon>
        <taxon>Eutheria</taxon>
        <taxon>Laurasiatheria</taxon>
        <taxon>Chiroptera</taxon>
        <taxon>Yangochiroptera</taxon>
        <taxon>Molossidae</taxon>
        <taxon>Molossus</taxon>
    </lineage>
</organism>
<dbReference type="InParanoid" id="A0A7J8E187"/>
<evidence type="ECO:0000313" key="19">
    <source>
        <dbReference type="Proteomes" id="UP000550707"/>
    </source>
</evidence>
<dbReference type="InterPro" id="IPR015468">
    <property type="entry name" value="CD8_asu"/>
</dbReference>
<evidence type="ECO:0000256" key="2">
    <source>
        <dbReference type="ARBA" id="ARBA00022475"/>
    </source>
</evidence>
<evidence type="ECO:0000256" key="12">
    <source>
        <dbReference type="ARBA" id="ARBA00023288"/>
    </source>
</evidence>
<dbReference type="EMBL" id="JACASF010000015">
    <property type="protein sequence ID" value="KAF6429075.1"/>
    <property type="molecule type" value="Genomic_DNA"/>
</dbReference>
<dbReference type="Pfam" id="PF07686">
    <property type="entry name" value="V-set"/>
    <property type="match status" value="1"/>
</dbReference>
<dbReference type="GO" id="GO:0009897">
    <property type="term" value="C:external side of plasma membrane"/>
    <property type="evidence" value="ECO:0007669"/>
    <property type="project" value="TreeGrafter"/>
</dbReference>
<evidence type="ECO:0000259" key="17">
    <source>
        <dbReference type="SMART" id="SM00409"/>
    </source>
</evidence>
<keyword evidence="3 15" id="KW-0812">Transmembrane</keyword>
<dbReference type="GO" id="GO:0002456">
    <property type="term" value="P:T cell mediated immunity"/>
    <property type="evidence" value="ECO:0007669"/>
    <property type="project" value="TreeGrafter"/>
</dbReference>
<evidence type="ECO:0000256" key="14">
    <source>
        <dbReference type="SAM" id="MobiDB-lite"/>
    </source>
</evidence>
<keyword evidence="2" id="KW-1003">Cell membrane</keyword>
<evidence type="ECO:0000256" key="8">
    <source>
        <dbReference type="ARBA" id="ARBA00023136"/>
    </source>
</evidence>
<protein>
    <submittedName>
        <fullName evidence="18">CD8a molecule</fullName>
    </submittedName>
</protein>
<dbReference type="GO" id="GO:0007166">
    <property type="term" value="P:cell surface receptor signaling pathway"/>
    <property type="evidence" value="ECO:0007669"/>
    <property type="project" value="TreeGrafter"/>
</dbReference>
<feature type="compositionally biased region" description="Pro residues" evidence="14">
    <location>
        <begin position="139"/>
        <end position="151"/>
    </location>
</feature>
<dbReference type="PANTHER" id="PTHR10441">
    <property type="entry name" value="CD8 ALPHA CHAIN"/>
    <property type="match status" value="1"/>
</dbReference>
<evidence type="ECO:0000256" key="10">
    <source>
        <dbReference type="ARBA" id="ARBA00023157"/>
    </source>
</evidence>
<proteinExistence type="predicted"/>
<dbReference type="PANTHER" id="PTHR10441:SF2">
    <property type="entry name" value="T-CELL SURFACE GLYCOPROTEIN CD8 ALPHA CHAIN"/>
    <property type="match status" value="1"/>
</dbReference>
<dbReference type="SMART" id="SM00409">
    <property type="entry name" value="IG"/>
    <property type="match status" value="1"/>
</dbReference>
<evidence type="ECO:0000256" key="16">
    <source>
        <dbReference type="SAM" id="SignalP"/>
    </source>
</evidence>
<dbReference type="InterPro" id="IPR036179">
    <property type="entry name" value="Ig-like_dom_sf"/>
</dbReference>
<keyword evidence="4 16" id="KW-0732">Signal</keyword>
<keyword evidence="11" id="KW-0325">Glycoprotein</keyword>
<evidence type="ECO:0000256" key="11">
    <source>
        <dbReference type="ARBA" id="ARBA00023180"/>
    </source>
</evidence>
<dbReference type="GO" id="GO:0045065">
    <property type="term" value="P:cytotoxic T cell differentiation"/>
    <property type="evidence" value="ECO:0007669"/>
    <property type="project" value="TreeGrafter"/>
</dbReference>
<keyword evidence="19" id="KW-1185">Reference proteome</keyword>
<dbReference type="OrthoDB" id="9906515at2759"/>
<evidence type="ECO:0000256" key="15">
    <source>
        <dbReference type="SAM" id="Phobius"/>
    </source>
</evidence>
<keyword evidence="6 15" id="KW-1133">Transmembrane helix</keyword>
<keyword evidence="10" id="KW-1015">Disulfide bond</keyword>
<evidence type="ECO:0000256" key="5">
    <source>
        <dbReference type="ARBA" id="ARBA00022859"/>
    </source>
</evidence>
<feature type="chain" id="PRO_5029886776" evidence="16">
    <location>
        <begin position="24"/>
        <end position="238"/>
    </location>
</feature>
<dbReference type="AlphaFoldDB" id="A0A7J8E187"/>
<sequence length="238" mass="25780">MTSPGAGLLLPLALMLHAATVLGSSQFRMSPREVRGTLGQRVELQCEVLLTTATGCSWLFQRRGAAASPVFLMYSSKVRTKLAEELDATQFSGGRTQDNVYSLVLTRFGEENQGYYFCAALSNSVLHFSPFVPVFLPEKPPTTPAPRPPTPAHTSASPPVILRPGGCRPAAGSAADNRGLKFDCAIYIWAPLAGICVVLLLSLVITVICSRRNRRRVCKCPRPLVRPGGKPKPSERFV</sequence>
<keyword evidence="8 15" id="KW-0472">Membrane</keyword>
<name>A0A7J8E187_MOLMO</name>
<feature type="domain" description="Immunoglobulin" evidence="17">
    <location>
        <begin position="31"/>
        <end position="137"/>
    </location>
</feature>
<evidence type="ECO:0000256" key="9">
    <source>
        <dbReference type="ARBA" id="ARBA00023139"/>
    </source>
</evidence>
<feature type="transmembrane region" description="Helical" evidence="15">
    <location>
        <begin position="186"/>
        <end position="209"/>
    </location>
</feature>
<evidence type="ECO:0000256" key="1">
    <source>
        <dbReference type="ARBA" id="ARBA00004251"/>
    </source>
</evidence>
<dbReference type="Gene3D" id="2.60.40.10">
    <property type="entry name" value="Immunoglobulins"/>
    <property type="match status" value="1"/>
</dbReference>
<evidence type="ECO:0000256" key="4">
    <source>
        <dbReference type="ARBA" id="ARBA00022729"/>
    </source>
</evidence>
<keyword evidence="5" id="KW-0391">Immunity</keyword>
<dbReference type="FunCoup" id="A0A7J8E187">
    <property type="interactions" value="311"/>
</dbReference>
<keyword evidence="12" id="KW-0449">Lipoprotein</keyword>
<dbReference type="InterPro" id="IPR013106">
    <property type="entry name" value="Ig_V-set"/>
</dbReference>
<reference evidence="18 19" key="1">
    <citation type="journal article" date="2020" name="Nature">
        <title>Six reference-quality genomes reveal evolution of bat adaptations.</title>
        <authorList>
            <person name="Jebb D."/>
            <person name="Huang Z."/>
            <person name="Pippel M."/>
            <person name="Hughes G.M."/>
            <person name="Lavrichenko K."/>
            <person name="Devanna P."/>
            <person name="Winkler S."/>
            <person name="Jermiin L.S."/>
            <person name="Skirmuntt E.C."/>
            <person name="Katzourakis A."/>
            <person name="Burkitt-Gray L."/>
            <person name="Ray D.A."/>
            <person name="Sullivan K.A.M."/>
            <person name="Roscito J.G."/>
            <person name="Kirilenko B.M."/>
            <person name="Davalos L.M."/>
            <person name="Corthals A.P."/>
            <person name="Power M.L."/>
            <person name="Jones G."/>
            <person name="Ransome R.D."/>
            <person name="Dechmann D.K.N."/>
            <person name="Locatelli A.G."/>
            <person name="Puechmaille S.J."/>
            <person name="Fedrigo O."/>
            <person name="Jarvis E.D."/>
            <person name="Hiller M."/>
            <person name="Vernes S.C."/>
            <person name="Myers E.W."/>
            <person name="Teeling E.C."/>
        </authorList>
    </citation>
    <scope>NUCLEOTIDE SEQUENCE [LARGE SCALE GENOMIC DNA]</scope>
    <source>
        <strain evidence="18">MMolMol1</strain>
        <tissue evidence="18">Muscle</tissue>
    </source>
</reference>
<dbReference type="SUPFAM" id="SSF48726">
    <property type="entry name" value="Immunoglobulin"/>
    <property type="match status" value="1"/>
</dbReference>
<gene>
    <name evidence="18" type="ORF">HJG59_002491</name>
</gene>
<keyword evidence="7" id="KW-1064">Adaptive immunity</keyword>
<accession>A0A7J8E187</accession>
<keyword evidence="13" id="KW-0393">Immunoglobulin domain</keyword>
<comment type="caution">
    <text evidence="18">The sequence shown here is derived from an EMBL/GenBank/DDBJ whole genome shotgun (WGS) entry which is preliminary data.</text>
</comment>
<evidence type="ECO:0000256" key="7">
    <source>
        <dbReference type="ARBA" id="ARBA00023130"/>
    </source>
</evidence>